<comment type="subcellular location">
    <subcellularLocation>
        <location evidence="1">Cell membrane</location>
        <topology evidence="1">Multi-pass membrane protein</topology>
    </subcellularLocation>
</comment>
<organism evidence="8 9">
    <name type="scientific">Kitasatospora cineracea</name>
    <dbReference type="NCBI Taxonomy" id="88074"/>
    <lineage>
        <taxon>Bacteria</taxon>
        <taxon>Bacillati</taxon>
        <taxon>Actinomycetota</taxon>
        <taxon>Actinomycetes</taxon>
        <taxon>Kitasatosporales</taxon>
        <taxon>Streptomycetaceae</taxon>
        <taxon>Kitasatospora</taxon>
    </lineage>
</organism>
<evidence type="ECO:0000256" key="5">
    <source>
        <dbReference type="ARBA" id="ARBA00023136"/>
    </source>
</evidence>
<reference evidence="8 9" key="1">
    <citation type="submission" date="2018-11" db="EMBL/GenBank/DDBJ databases">
        <title>Sequencing the genomes of 1000 actinobacteria strains.</title>
        <authorList>
            <person name="Klenk H.-P."/>
        </authorList>
    </citation>
    <scope>NUCLEOTIDE SEQUENCE [LARGE SCALE GENOMIC DNA]</scope>
    <source>
        <strain evidence="8 9">DSM 44781</strain>
    </source>
</reference>
<proteinExistence type="predicted"/>
<keyword evidence="6" id="KW-0175">Coiled coil</keyword>
<dbReference type="GO" id="GO:0005886">
    <property type="term" value="C:plasma membrane"/>
    <property type="evidence" value="ECO:0007669"/>
    <property type="project" value="UniProtKB-SubCell"/>
</dbReference>
<feature type="coiled-coil region" evidence="6">
    <location>
        <begin position="215"/>
        <end position="242"/>
    </location>
</feature>
<keyword evidence="4" id="KW-1133">Transmembrane helix</keyword>
<evidence type="ECO:0000256" key="6">
    <source>
        <dbReference type="SAM" id="Coils"/>
    </source>
</evidence>
<gene>
    <name evidence="8" type="ORF">EDD38_7234</name>
</gene>
<comment type="caution">
    <text evidence="8">The sequence shown here is derived from an EMBL/GenBank/DDBJ whole genome shotgun (WGS) entry which is preliminary data.</text>
</comment>
<accession>A0A3N4R992</accession>
<name>A0A3N4R992_9ACTN</name>
<sequence length="413" mass="44282">MTAPDPAAPRRRRAADGRRALGRALRHPVRAVRSHRESVVQTARVAVACALAWEAAVLLLGEDEQPVLAPLAALLTVQLTVLRTLAQGLRQIGGVMLGAVAALGLLRLAGANFASIGLAVAVCLGLGKLLRLGEQSTEVPVTVLLVLSTGAPYAPVRIWDTLLGVASGVLVNLVAAPPTYVGHAAHRSARVAHRLADLAHDTARGLREGWDERTSDSWLRRVEAAARELDRARETAAQAEEGIRLNPRRLRQRTDPAAALAPLGEGLTCLGHVCDQLGSVLRGLDDLARGERQFPHEADARERLRPLAGVLEAVGDALDLLARIQRDHVREPGHTDDLTAVLERGRDHHAAAAETLCQTDHGPAVWSLHGSIMDETQQILHELDPSHGPHPTALHPRPLRLAVPRTESRDQAG</sequence>
<keyword evidence="2" id="KW-1003">Cell membrane</keyword>
<evidence type="ECO:0000313" key="9">
    <source>
        <dbReference type="Proteomes" id="UP000266906"/>
    </source>
</evidence>
<evidence type="ECO:0000256" key="2">
    <source>
        <dbReference type="ARBA" id="ARBA00022475"/>
    </source>
</evidence>
<evidence type="ECO:0000256" key="4">
    <source>
        <dbReference type="ARBA" id="ARBA00022989"/>
    </source>
</evidence>
<keyword evidence="5" id="KW-0472">Membrane</keyword>
<dbReference type="Pfam" id="PF06081">
    <property type="entry name" value="ArAE_1"/>
    <property type="match status" value="1"/>
</dbReference>
<dbReference type="EMBL" id="RKQG01000003">
    <property type="protein sequence ID" value="RPE27939.1"/>
    <property type="molecule type" value="Genomic_DNA"/>
</dbReference>
<dbReference type="AlphaFoldDB" id="A0A3N4R992"/>
<evidence type="ECO:0000256" key="1">
    <source>
        <dbReference type="ARBA" id="ARBA00004651"/>
    </source>
</evidence>
<dbReference type="InterPro" id="IPR010343">
    <property type="entry name" value="ArAE_1"/>
</dbReference>
<keyword evidence="9" id="KW-1185">Reference proteome</keyword>
<evidence type="ECO:0000256" key="3">
    <source>
        <dbReference type="ARBA" id="ARBA00022692"/>
    </source>
</evidence>
<feature type="region of interest" description="Disordered" evidence="7">
    <location>
        <begin position="384"/>
        <end position="413"/>
    </location>
</feature>
<evidence type="ECO:0000256" key="7">
    <source>
        <dbReference type="SAM" id="MobiDB-lite"/>
    </source>
</evidence>
<protein>
    <submittedName>
        <fullName evidence="8">Uncharacterized membrane protein YgaE (UPF0421/DUF939 family)</fullName>
    </submittedName>
</protein>
<dbReference type="Proteomes" id="UP000266906">
    <property type="component" value="Unassembled WGS sequence"/>
</dbReference>
<evidence type="ECO:0000313" key="8">
    <source>
        <dbReference type="EMBL" id="RPE27939.1"/>
    </source>
</evidence>
<keyword evidence="3" id="KW-0812">Transmembrane</keyword>